<dbReference type="GO" id="GO:0003700">
    <property type="term" value="F:DNA-binding transcription factor activity"/>
    <property type="evidence" value="ECO:0007669"/>
    <property type="project" value="TreeGrafter"/>
</dbReference>
<dbReference type="Proteomes" id="UP001107961">
    <property type="component" value="Unassembled WGS sequence"/>
</dbReference>
<gene>
    <name evidence="2" type="ORF">LZG35_19495</name>
</gene>
<dbReference type="InterPro" id="IPR036388">
    <property type="entry name" value="WH-like_DNA-bd_sf"/>
</dbReference>
<name>A0A9Q3W813_9GAMM</name>
<dbReference type="KEGG" id="axe:P40_14295"/>
<keyword evidence="1" id="KW-0238">DNA-binding</keyword>
<proteinExistence type="predicted"/>
<reference evidence="2" key="1">
    <citation type="submission" date="2022-01" db="EMBL/GenBank/DDBJ databases">
        <authorList>
            <person name="Karlyshev A.V."/>
            <person name="Jaspars M."/>
        </authorList>
    </citation>
    <scope>NUCLEOTIDE SEQUENCE</scope>
    <source>
        <strain evidence="2">AGSA3-2</strain>
    </source>
</reference>
<dbReference type="Gene3D" id="1.10.10.10">
    <property type="entry name" value="Winged helix-like DNA-binding domain superfamily/Winged helix DNA-binding domain"/>
    <property type="match status" value="1"/>
</dbReference>
<dbReference type="Pfam" id="PF02082">
    <property type="entry name" value="Rrf2"/>
    <property type="match status" value="1"/>
</dbReference>
<dbReference type="SUPFAM" id="SSF46785">
    <property type="entry name" value="Winged helix' DNA-binding domain"/>
    <property type="match status" value="1"/>
</dbReference>
<evidence type="ECO:0000313" key="2">
    <source>
        <dbReference type="EMBL" id="MCE7510828.1"/>
    </source>
</evidence>
<dbReference type="PROSITE" id="PS01332">
    <property type="entry name" value="HTH_RRF2_1"/>
    <property type="match status" value="1"/>
</dbReference>
<dbReference type="AlphaFoldDB" id="A0A9Q3W813"/>
<dbReference type="RefSeq" id="WP_063139905.1">
    <property type="nucleotide sequence ID" value="NZ_CBDDTQ010000005.1"/>
</dbReference>
<evidence type="ECO:0000313" key="3">
    <source>
        <dbReference type="Proteomes" id="UP001107961"/>
    </source>
</evidence>
<dbReference type="GeneID" id="94687481"/>
<dbReference type="GO" id="GO:0003677">
    <property type="term" value="F:DNA binding"/>
    <property type="evidence" value="ECO:0007669"/>
    <property type="project" value="UniProtKB-KW"/>
</dbReference>
<dbReference type="EMBL" id="JAJVKT010000031">
    <property type="protein sequence ID" value="MCE7510828.1"/>
    <property type="molecule type" value="Genomic_DNA"/>
</dbReference>
<dbReference type="GO" id="GO:0005829">
    <property type="term" value="C:cytosol"/>
    <property type="evidence" value="ECO:0007669"/>
    <property type="project" value="TreeGrafter"/>
</dbReference>
<comment type="caution">
    <text evidence="2">The sequence shown here is derived from an EMBL/GenBank/DDBJ whole genome shotgun (WGS) entry which is preliminary data.</text>
</comment>
<keyword evidence="3" id="KW-1185">Reference proteome</keyword>
<dbReference type="NCBIfam" id="TIGR00738">
    <property type="entry name" value="rrf2_super"/>
    <property type="match status" value="1"/>
</dbReference>
<dbReference type="PANTHER" id="PTHR33221">
    <property type="entry name" value="WINGED HELIX-TURN-HELIX TRANSCRIPTIONAL REGULATOR, RRF2 FAMILY"/>
    <property type="match status" value="1"/>
</dbReference>
<dbReference type="InterPro" id="IPR036390">
    <property type="entry name" value="WH_DNA-bd_sf"/>
</dbReference>
<dbReference type="InterPro" id="IPR000944">
    <property type="entry name" value="Tscrpt_reg_Rrf2"/>
</dbReference>
<organism evidence="2 3">
    <name type="scientific">Alloalcanivorax xenomutans</name>
    <dbReference type="NCBI Taxonomy" id="1094342"/>
    <lineage>
        <taxon>Bacteria</taxon>
        <taxon>Pseudomonadati</taxon>
        <taxon>Pseudomonadota</taxon>
        <taxon>Gammaproteobacteria</taxon>
        <taxon>Oceanospirillales</taxon>
        <taxon>Alcanivoracaceae</taxon>
        <taxon>Alloalcanivorax</taxon>
    </lineage>
</organism>
<accession>A0A9Q3W813</accession>
<sequence length="146" mass="16865">MRITRYTDYALRVLIQLALQPRRLTIADMARAYGISRHHLTKVVHQLQRLGYVETQRGQTGGVRLARSAADIRVGKVVRDMEPDLALVECFHGEDRCAITPYCQLRVVFEQGLRLFLETLDDYTLEDLVRGERRQLIRILEPPSFG</sequence>
<dbReference type="PANTHER" id="PTHR33221:SF4">
    <property type="entry name" value="HTH-TYPE TRANSCRIPTIONAL REPRESSOR NSRR"/>
    <property type="match status" value="1"/>
</dbReference>
<dbReference type="PROSITE" id="PS51197">
    <property type="entry name" value="HTH_RRF2_2"/>
    <property type="match status" value="1"/>
</dbReference>
<evidence type="ECO:0000256" key="1">
    <source>
        <dbReference type="ARBA" id="ARBA00023125"/>
    </source>
</evidence>
<dbReference type="InterPro" id="IPR030489">
    <property type="entry name" value="TR_Rrf2-type_CS"/>
</dbReference>
<protein>
    <submittedName>
        <fullName evidence="2">Rrf2 family transcriptional regulator</fullName>
    </submittedName>
</protein>